<name>A0A7W9LLX5_9ACTN</name>
<keyword evidence="1" id="KW-0808">Transferase</keyword>
<accession>A0A7W9LLX5</accession>
<evidence type="ECO:0000313" key="2">
    <source>
        <dbReference type="Proteomes" id="UP000542813"/>
    </source>
</evidence>
<dbReference type="Gene3D" id="3.30.460.10">
    <property type="entry name" value="Beta Polymerase, domain 2"/>
    <property type="match status" value="1"/>
</dbReference>
<dbReference type="EMBL" id="JACHMM010000001">
    <property type="protein sequence ID" value="MBB5788594.1"/>
    <property type="molecule type" value="Genomic_DNA"/>
</dbReference>
<dbReference type="SUPFAM" id="SSF81301">
    <property type="entry name" value="Nucleotidyltransferase"/>
    <property type="match status" value="1"/>
</dbReference>
<dbReference type="RefSeq" id="WP_184823370.1">
    <property type="nucleotide sequence ID" value="NZ_JACHMM010000001.1"/>
</dbReference>
<comment type="caution">
    <text evidence="1">The sequence shown here is derived from an EMBL/GenBank/DDBJ whole genome shotgun (WGS) entry which is preliminary data.</text>
</comment>
<proteinExistence type="predicted"/>
<keyword evidence="2" id="KW-1185">Reference proteome</keyword>
<reference evidence="1 2" key="1">
    <citation type="submission" date="2020-08" db="EMBL/GenBank/DDBJ databases">
        <title>Sequencing the genomes of 1000 actinobacteria strains.</title>
        <authorList>
            <person name="Klenk H.-P."/>
        </authorList>
    </citation>
    <scope>NUCLEOTIDE SEQUENCE [LARGE SCALE GENOMIC DNA]</scope>
    <source>
        <strain evidence="1 2">DSM 102122</strain>
    </source>
</reference>
<dbReference type="AlphaFoldDB" id="A0A7W9LLX5"/>
<organism evidence="1 2">
    <name type="scientific">Jiangella mangrovi</name>
    <dbReference type="NCBI Taxonomy" id="1524084"/>
    <lineage>
        <taxon>Bacteria</taxon>
        <taxon>Bacillati</taxon>
        <taxon>Actinomycetota</taxon>
        <taxon>Actinomycetes</taxon>
        <taxon>Jiangellales</taxon>
        <taxon>Jiangellaceae</taxon>
        <taxon>Jiangella</taxon>
    </lineage>
</organism>
<evidence type="ECO:0000313" key="1">
    <source>
        <dbReference type="EMBL" id="MBB5788594.1"/>
    </source>
</evidence>
<dbReference type="GO" id="GO:0016740">
    <property type="term" value="F:transferase activity"/>
    <property type="evidence" value="ECO:0007669"/>
    <property type="project" value="UniProtKB-KW"/>
</dbReference>
<dbReference type="InterPro" id="IPR043519">
    <property type="entry name" value="NT_sf"/>
</dbReference>
<gene>
    <name evidence="1" type="ORF">HD601_003169</name>
</gene>
<protein>
    <submittedName>
        <fullName evidence="1">Putative nucleotidyltransferase</fullName>
    </submittedName>
</protein>
<dbReference type="Proteomes" id="UP000542813">
    <property type="component" value="Unassembled WGS sequence"/>
</dbReference>
<sequence>MFTQEERTALRDALIAAARADDRIDGAALTGSAAAGAEDRWSDIDLAFGLAEGADQAAVMADWTAAMYDAHGAVAHLDVPRGGTVYRVFLLASSLQVDIAFAPAAEFGAIAPTFRLLFGTARPLPFALPPDAVGLVGMGWLYALHARSSIERGRGWQAVHMIDGLREQVVALACLRHDLPAYQGRGVDRLPPAVLEPLLSTLTGSLDDPTLRRAFAAATEALLTEAAHVDPELAARLAPPLRTLTAAR</sequence>